<evidence type="ECO:0000313" key="2">
    <source>
        <dbReference type="EMBL" id="TNY24197.1"/>
    </source>
</evidence>
<feature type="region of interest" description="Disordered" evidence="1">
    <location>
        <begin position="110"/>
        <end position="157"/>
    </location>
</feature>
<name>A0A5C5G4Z7_9BASI</name>
<gene>
    <name evidence="2" type="ORF">DMC30DRAFT_191167</name>
</gene>
<feature type="compositionally biased region" description="Low complexity" evidence="1">
    <location>
        <begin position="315"/>
        <end position="355"/>
    </location>
</feature>
<protein>
    <submittedName>
        <fullName evidence="2">Uncharacterized protein</fullName>
    </submittedName>
</protein>
<proteinExistence type="predicted"/>
<accession>A0A5C5G4Z7</accession>
<feature type="compositionally biased region" description="Low complexity" evidence="1">
    <location>
        <begin position="43"/>
        <end position="54"/>
    </location>
</feature>
<dbReference type="EMBL" id="SOZI01000004">
    <property type="protein sequence ID" value="TNY24197.1"/>
    <property type="molecule type" value="Genomic_DNA"/>
</dbReference>
<comment type="caution">
    <text evidence="2">The sequence shown here is derived from an EMBL/GenBank/DDBJ whole genome shotgun (WGS) entry which is preliminary data.</text>
</comment>
<keyword evidence="3" id="KW-1185">Reference proteome</keyword>
<evidence type="ECO:0000256" key="1">
    <source>
        <dbReference type="SAM" id="MobiDB-lite"/>
    </source>
</evidence>
<reference evidence="2 3" key="1">
    <citation type="submission" date="2019-03" db="EMBL/GenBank/DDBJ databases">
        <title>Rhodosporidium diobovatum UCD-FST 08-225 genome sequencing, assembly, and annotation.</title>
        <authorList>
            <person name="Fakankun I.U."/>
            <person name="Fristensky B."/>
            <person name="Levin D.B."/>
        </authorList>
    </citation>
    <scope>NUCLEOTIDE SEQUENCE [LARGE SCALE GENOMIC DNA]</scope>
    <source>
        <strain evidence="2 3">UCD-FST 08-225</strain>
    </source>
</reference>
<feature type="region of interest" description="Disordered" evidence="1">
    <location>
        <begin position="35"/>
        <end position="71"/>
    </location>
</feature>
<feature type="compositionally biased region" description="Low complexity" evidence="1">
    <location>
        <begin position="110"/>
        <end position="140"/>
    </location>
</feature>
<feature type="region of interest" description="Disordered" evidence="1">
    <location>
        <begin position="205"/>
        <end position="356"/>
    </location>
</feature>
<evidence type="ECO:0000313" key="3">
    <source>
        <dbReference type="Proteomes" id="UP000311382"/>
    </source>
</evidence>
<feature type="non-terminal residue" evidence="2">
    <location>
        <position position="1"/>
    </location>
</feature>
<sequence>RLCGRIRIANPALIAPPSERAHILAPVIPPPARLPPSFSTPEAPALPAAAASLSQPRSVGVHSKERAAHTSSSSHHACLACHSSRHTNTPTQLLAMFLTSSDLALSLPHALSASPRPSTSAPSSSSSGSSGTSTQSTSPTLYDLPTPPSLPISTPSPLGSSLPFVSASPPLHALEAFETSLSGLPDWSATIDPSLLFGLDPASTASSKAPPYGGAQAAEDSSSSAPTRSFFPPGSPIQTLSEREQQRSVPLFGESTTPEQRREQIAALSSLIMNGPAPPRPSSSGPVKRTRSAKNAEGRGRSMSQGRLTSGGGATLTAGASISRRASVNAEASSSSSAPYQSGRSTSPARSPSRSWLDALREAEAKAKLKRMQGAAAATSGAPRGRLALMHGQLLAQSMQAEAQGMSAAASVPPTGGGVSVFPWGHL</sequence>
<dbReference type="AlphaFoldDB" id="A0A5C5G4Z7"/>
<organism evidence="2 3">
    <name type="scientific">Rhodotorula diobovata</name>
    <dbReference type="NCBI Taxonomy" id="5288"/>
    <lineage>
        <taxon>Eukaryota</taxon>
        <taxon>Fungi</taxon>
        <taxon>Dikarya</taxon>
        <taxon>Basidiomycota</taxon>
        <taxon>Pucciniomycotina</taxon>
        <taxon>Microbotryomycetes</taxon>
        <taxon>Sporidiobolales</taxon>
        <taxon>Sporidiobolaceae</taxon>
        <taxon>Rhodotorula</taxon>
    </lineage>
</organism>
<dbReference type="Proteomes" id="UP000311382">
    <property type="component" value="Unassembled WGS sequence"/>
</dbReference>